<organism evidence="6 7">
    <name type="scientific">Nonomuraea antimicrobica</name>
    <dbReference type="NCBI Taxonomy" id="561173"/>
    <lineage>
        <taxon>Bacteria</taxon>
        <taxon>Bacillati</taxon>
        <taxon>Actinomycetota</taxon>
        <taxon>Actinomycetes</taxon>
        <taxon>Streptosporangiales</taxon>
        <taxon>Streptosporangiaceae</taxon>
        <taxon>Nonomuraea</taxon>
    </lineage>
</organism>
<protein>
    <submittedName>
        <fullName evidence="6">NAD(P)-binding domain-containing protein</fullName>
    </submittedName>
</protein>
<evidence type="ECO:0000313" key="6">
    <source>
        <dbReference type="EMBL" id="GAA3692295.1"/>
    </source>
</evidence>
<evidence type="ECO:0000256" key="2">
    <source>
        <dbReference type="ARBA" id="ARBA00023002"/>
    </source>
</evidence>
<feature type="domain" description="6-phosphogluconate dehydrogenase NADP-binding" evidence="4">
    <location>
        <begin position="10"/>
        <end position="169"/>
    </location>
</feature>
<feature type="domain" description="NADPH-dependent reductive aminase-like C-terminal" evidence="5">
    <location>
        <begin position="171"/>
        <end position="297"/>
    </location>
</feature>
<accession>A0ABP7CKR3</accession>
<dbReference type="Gene3D" id="1.10.1040.10">
    <property type="entry name" value="N-(1-d-carboxylethyl)-l-norvaline Dehydrogenase, domain 2"/>
    <property type="match status" value="1"/>
</dbReference>
<keyword evidence="3" id="KW-0732">Signal</keyword>
<dbReference type="InterPro" id="IPR006115">
    <property type="entry name" value="6PGDH_NADP-bd"/>
</dbReference>
<dbReference type="RefSeq" id="WP_344887097.1">
    <property type="nucleotide sequence ID" value="NZ_BAAAZP010000124.1"/>
</dbReference>
<gene>
    <name evidence="6" type="ORF">GCM10022224_067490</name>
</gene>
<name>A0ABP7CKR3_9ACTN</name>
<evidence type="ECO:0000256" key="3">
    <source>
        <dbReference type="SAM" id="SignalP"/>
    </source>
</evidence>
<feature type="signal peptide" evidence="3">
    <location>
        <begin position="1"/>
        <end position="23"/>
    </location>
</feature>
<proteinExistence type="inferred from homology"/>
<reference evidence="7" key="1">
    <citation type="journal article" date="2019" name="Int. J. Syst. Evol. Microbiol.">
        <title>The Global Catalogue of Microorganisms (GCM) 10K type strain sequencing project: providing services to taxonomists for standard genome sequencing and annotation.</title>
        <authorList>
            <consortium name="The Broad Institute Genomics Platform"/>
            <consortium name="The Broad Institute Genome Sequencing Center for Infectious Disease"/>
            <person name="Wu L."/>
            <person name="Ma J."/>
        </authorList>
    </citation>
    <scope>NUCLEOTIDE SEQUENCE [LARGE SCALE GENOMIC DNA]</scope>
    <source>
        <strain evidence="7">JCM 16904</strain>
    </source>
</reference>
<dbReference type="PANTHER" id="PTHR43580:SF2">
    <property type="entry name" value="CYTOKINE-LIKE NUCLEAR FACTOR N-PAC"/>
    <property type="match status" value="1"/>
</dbReference>
<feature type="chain" id="PRO_5045785101" evidence="3">
    <location>
        <begin position="24"/>
        <end position="312"/>
    </location>
</feature>
<dbReference type="InterPro" id="IPR036291">
    <property type="entry name" value="NAD(P)-bd_dom_sf"/>
</dbReference>
<dbReference type="Pfam" id="PF21761">
    <property type="entry name" value="RedAm-like_C"/>
    <property type="match status" value="1"/>
</dbReference>
<comment type="similarity">
    <text evidence="1">Belongs to the HIBADH-related family.</text>
</comment>
<dbReference type="Proteomes" id="UP001500902">
    <property type="component" value="Unassembled WGS sequence"/>
</dbReference>
<dbReference type="InterPro" id="IPR051265">
    <property type="entry name" value="HIBADH-related_NP60_sf"/>
</dbReference>
<dbReference type="SUPFAM" id="SSF51735">
    <property type="entry name" value="NAD(P)-binding Rossmann-fold domains"/>
    <property type="match status" value="1"/>
</dbReference>
<keyword evidence="7" id="KW-1185">Reference proteome</keyword>
<dbReference type="Gene3D" id="3.40.50.720">
    <property type="entry name" value="NAD(P)-binding Rossmann-like Domain"/>
    <property type="match status" value="1"/>
</dbReference>
<dbReference type="Pfam" id="PF03446">
    <property type="entry name" value="NAD_binding_2"/>
    <property type="match status" value="1"/>
</dbReference>
<evidence type="ECO:0000256" key="1">
    <source>
        <dbReference type="ARBA" id="ARBA00009080"/>
    </source>
</evidence>
<dbReference type="PANTHER" id="PTHR43580">
    <property type="entry name" value="OXIDOREDUCTASE GLYR1-RELATED"/>
    <property type="match status" value="1"/>
</dbReference>
<evidence type="ECO:0000259" key="5">
    <source>
        <dbReference type="Pfam" id="PF21761"/>
    </source>
</evidence>
<sequence length="312" mass="31685">MTKQLSPAPVTVLGLGPMGRAIAAAFLVAGHPTTVWNRTAGKADELLARGAVWADSPLAALDAAEVVIVCVIDANAVDAILDRALAESGRSRLPATTLVNLTSEGPGRTRELAARADELGVPYLDGSIMTPAAAIGTEATRVLYSGPVALFERHRRTLAALGGAAVHLGDDPGRAASFDVALLNLFWTSIAGLMHSFALAARQNVPATALAPHAQQMAELVANLLPGLAADIDAGRFSGAESASLTSVTASLDHIVHALEEAGISPAVTLAAKNAVDAAVSAGHGGDSATRLAEFLSRDHTDGGPAATTHDG</sequence>
<dbReference type="InterPro" id="IPR015815">
    <property type="entry name" value="HIBADH-related"/>
</dbReference>
<dbReference type="InterPro" id="IPR013328">
    <property type="entry name" value="6PGD_dom2"/>
</dbReference>
<dbReference type="EMBL" id="BAAAZP010000124">
    <property type="protein sequence ID" value="GAA3692295.1"/>
    <property type="molecule type" value="Genomic_DNA"/>
</dbReference>
<keyword evidence="2" id="KW-0560">Oxidoreductase</keyword>
<dbReference type="PIRSF" id="PIRSF000103">
    <property type="entry name" value="HIBADH"/>
    <property type="match status" value="1"/>
</dbReference>
<evidence type="ECO:0000313" key="7">
    <source>
        <dbReference type="Proteomes" id="UP001500902"/>
    </source>
</evidence>
<comment type="caution">
    <text evidence="6">The sequence shown here is derived from an EMBL/GenBank/DDBJ whole genome shotgun (WGS) entry which is preliminary data.</text>
</comment>
<dbReference type="InterPro" id="IPR048666">
    <property type="entry name" value="RedAm-like_C"/>
</dbReference>
<evidence type="ECO:0000259" key="4">
    <source>
        <dbReference type="Pfam" id="PF03446"/>
    </source>
</evidence>